<dbReference type="EMBL" id="FNRD01000012">
    <property type="protein sequence ID" value="SEA92615.1"/>
    <property type="molecule type" value="Genomic_DNA"/>
</dbReference>
<keyword evidence="1" id="KW-1133">Transmembrane helix</keyword>
<feature type="transmembrane region" description="Helical" evidence="1">
    <location>
        <begin position="12"/>
        <end position="31"/>
    </location>
</feature>
<evidence type="ECO:0000256" key="1">
    <source>
        <dbReference type="SAM" id="Phobius"/>
    </source>
</evidence>
<evidence type="ECO:0000313" key="3">
    <source>
        <dbReference type="Proteomes" id="UP000198951"/>
    </source>
</evidence>
<name>A0A1H4F5I2_9FLAO</name>
<keyword evidence="1" id="KW-0812">Transmembrane</keyword>
<feature type="transmembrane region" description="Helical" evidence="1">
    <location>
        <begin position="67"/>
        <end position="97"/>
    </location>
</feature>
<accession>A0A1H4F5I2</accession>
<proteinExistence type="predicted"/>
<protein>
    <submittedName>
        <fullName evidence="2">Uncharacterized protein</fullName>
    </submittedName>
</protein>
<sequence length="134" mass="15851">MYSEFQLNALVPISMFVLCTKYSVLIIKSILLSISSLCAKKLVNLFIFHHCFFGILIFVLIKQLIQFYFHLCSISFVIHLSIQIMYFVSVFFQFLLFRRGHALIKMHQLAFICSYSKMRLHKILSLFLEFTINH</sequence>
<organism evidence="2 3">
    <name type="scientific">Flavobacterium gillisiae</name>
    <dbReference type="NCBI Taxonomy" id="150146"/>
    <lineage>
        <taxon>Bacteria</taxon>
        <taxon>Pseudomonadati</taxon>
        <taxon>Bacteroidota</taxon>
        <taxon>Flavobacteriia</taxon>
        <taxon>Flavobacteriales</taxon>
        <taxon>Flavobacteriaceae</taxon>
        <taxon>Flavobacterium</taxon>
    </lineage>
</organism>
<evidence type="ECO:0000313" key="2">
    <source>
        <dbReference type="EMBL" id="SEA92615.1"/>
    </source>
</evidence>
<keyword evidence="3" id="KW-1185">Reference proteome</keyword>
<reference evidence="3" key="1">
    <citation type="submission" date="2016-10" db="EMBL/GenBank/DDBJ databases">
        <authorList>
            <person name="Varghese N."/>
            <person name="Submissions S."/>
        </authorList>
    </citation>
    <scope>NUCLEOTIDE SEQUENCE [LARGE SCALE GENOMIC DNA]</scope>
    <source>
        <strain evidence="3">DSM 22376</strain>
    </source>
</reference>
<dbReference type="Proteomes" id="UP000198951">
    <property type="component" value="Unassembled WGS sequence"/>
</dbReference>
<dbReference type="AlphaFoldDB" id="A0A1H4F5I2"/>
<keyword evidence="1" id="KW-0472">Membrane</keyword>
<gene>
    <name evidence="2" type="ORF">SAMN05443667_11231</name>
</gene>
<feature type="transmembrane region" description="Helical" evidence="1">
    <location>
        <begin position="43"/>
        <end position="61"/>
    </location>
</feature>